<accession>A0A6A3VRX4</accession>
<name>A0A6A3VRX4_9STRA</name>
<proteinExistence type="predicted"/>
<dbReference type="AlphaFoldDB" id="A0A6A3VRX4"/>
<comment type="caution">
    <text evidence="1">The sequence shown here is derived from an EMBL/GenBank/DDBJ whole genome shotgun (WGS) entry which is preliminary data.</text>
</comment>
<sequence>MVKRCYRDAGVSPCTVTQKKRQKTLASSSPASTSFLRLRSGPVVRHPLIIEAATMHVESLSAFELAPVDPSVNSGAVVTPAVNSGAVVAPAVNSGAVVYQL</sequence>
<keyword evidence="2" id="KW-1185">Reference proteome</keyword>
<gene>
    <name evidence="1" type="ORF">PF005_g26737</name>
</gene>
<organism evidence="1 2">
    <name type="scientific">Phytophthora fragariae</name>
    <dbReference type="NCBI Taxonomy" id="53985"/>
    <lineage>
        <taxon>Eukaryota</taxon>
        <taxon>Sar</taxon>
        <taxon>Stramenopiles</taxon>
        <taxon>Oomycota</taxon>
        <taxon>Peronosporomycetes</taxon>
        <taxon>Peronosporales</taxon>
        <taxon>Peronosporaceae</taxon>
        <taxon>Phytophthora</taxon>
    </lineage>
</organism>
<evidence type="ECO:0000313" key="2">
    <source>
        <dbReference type="Proteomes" id="UP000433483"/>
    </source>
</evidence>
<reference evidence="1 2" key="1">
    <citation type="submission" date="2018-08" db="EMBL/GenBank/DDBJ databases">
        <title>Genomic investigation of the strawberry pathogen Phytophthora fragariae indicates pathogenicity is determined by transcriptional variation in three key races.</title>
        <authorList>
            <person name="Adams T.M."/>
            <person name="Armitage A.D."/>
            <person name="Sobczyk M.K."/>
            <person name="Bates H.J."/>
            <person name="Dunwell J.M."/>
            <person name="Nellist C.F."/>
            <person name="Harrison R.J."/>
        </authorList>
    </citation>
    <scope>NUCLEOTIDE SEQUENCE [LARGE SCALE GENOMIC DNA]</scope>
    <source>
        <strain evidence="1 2">NOV-27</strain>
    </source>
</reference>
<protein>
    <submittedName>
        <fullName evidence="1">Uncharacterized protein</fullName>
    </submittedName>
</protein>
<dbReference type="OrthoDB" id="10561990at2759"/>
<evidence type="ECO:0000313" key="1">
    <source>
        <dbReference type="EMBL" id="KAE9172378.1"/>
    </source>
</evidence>
<dbReference type="EMBL" id="QXGB01003164">
    <property type="protein sequence ID" value="KAE9172378.1"/>
    <property type="molecule type" value="Genomic_DNA"/>
</dbReference>
<dbReference type="Proteomes" id="UP000433483">
    <property type="component" value="Unassembled WGS sequence"/>
</dbReference>